<dbReference type="SUPFAM" id="SSF52833">
    <property type="entry name" value="Thioredoxin-like"/>
    <property type="match status" value="1"/>
</dbReference>
<evidence type="ECO:0000256" key="7">
    <source>
        <dbReference type="RuleBase" id="RU362029"/>
    </source>
</evidence>
<dbReference type="NCBIfam" id="TIGR00014">
    <property type="entry name" value="arsC"/>
    <property type="match status" value="1"/>
</dbReference>
<evidence type="ECO:0000256" key="3">
    <source>
        <dbReference type="ARBA" id="ARBA00023002"/>
    </source>
</evidence>
<accession>A0A1N6CV82</accession>
<dbReference type="EC" id="1.20.4.1" evidence="4 7"/>
<comment type="catalytic activity">
    <reaction evidence="7">
        <text>[glutaredoxin]-dithiol + arsenate + glutathione + H(+) = glutathionyl-S-S-[glutaredoxin] + arsenite + H2O</text>
        <dbReference type="Rhea" id="RHEA:22016"/>
        <dbReference type="Rhea" id="RHEA-COMP:10729"/>
        <dbReference type="Rhea" id="RHEA-COMP:17668"/>
        <dbReference type="ChEBI" id="CHEBI:15377"/>
        <dbReference type="ChEBI" id="CHEBI:15378"/>
        <dbReference type="ChEBI" id="CHEBI:29242"/>
        <dbReference type="ChEBI" id="CHEBI:29950"/>
        <dbReference type="ChEBI" id="CHEBI:48597"/>
        <dbReference type="ChEBI" id="CHEBI:57925"/>
        <dbReference type="ChEBI" id="CHEBI:146199"/>
        <dbReference type="EC" id="1.20.4.1"/>
    </reaction>
</comment>
<dbReference type="RefSeq" id="WP_074204038.1">
    <property type="nucleotide sequence ID" value="NZ_FSQW01000001.1"/>
</dbReference>
<evidence type="ECO:0000256" key="5">
    <source>
        <dbReference type="ARBA" id="ARBA00039879"/>
    </source>
</evidence>
<sequence>MKATIWHNPKCGTSRKTLAILEETPGVDLTVVEYLKQPPSRTKLEQLYRDAGITPQEGLRVRGSPAEELGLTDENATADQILEAMAREPILINRPLVETDKGVRLCRPQDLVHDIL</sequence>
<dbReference type="AlphaFoldDB" id="A0A1N6CV82"/>
<dbReference type="InterPro" id="IPR036249">
    <property type="entry name" value="Thioredoxin-like_sf"/>
</dbReference>
<dbReference type="CDD" id="cd03034">
    <property type="entry name" value="ArsC_ArsC"/>
    <property type="match status" value="1"/>
</dbReference>
<keyword evidence="3 7" id="KW-0560">Oxidoreductase</keyword>
<evidence type="ECO:0000256" key="4">
    <source>
        <dbReference type="ARBA" id="ARBA00038969"/>
    </source>
</evidence>
<protein>
    <recommendedName>
        <fullName evidence="5 7">Arsenate reductase</fullName>
        <ecNumber evidence="4 7">1.20.4.1</ecNumber>
    </recommendedName>
</protein>
<evidence type="ECO:0000313" key="9">
    <source>
        <dbReference type="Proteomes" id="UP000185192"/>
    </source>
</evidence>
<gene>
    <name evidence="8" type="ORF">SAMN02745824_1060</name>
</gene>
<dbReference type="GO" id="GO:0046685">
    <property type="term" value="P:response to arsenic-containing substance"/>
    <property type="evidence" value="ECO:0007669"/>
    <property type="project" value="UniProtKB-KW"/>
</dbReference>
<dbReference type="PANTHER" id="PTHR30041:SF5">
    <property type="entry name" value="ARSENATE REDUCTASE-RELATED"/>
    <property type="match status" value="1"/>
</dbReference>
<dbReference type="GO" id="GO:0008794">
    <property type="term" value="F:arsenate reductase (glutaredoxin) activity"/>
    <property type="evidence" value="ECO:0007669"/>
    <property type="project" value="UniProtKB-UniRule"/>
</dbReference>
<comment type="similarity">
    <text evidence="1 6 7">Belongs to the ArsC family.</text>
</comment>
<evidence type="ECO:0000256" key="2">
    <source>
        <dbReference type="ARBA" id="ARBA00022849"/>
    </source>
</evidence>
<dbReference type="Gene3D" id="3.40.30.10">
    <property type="entry name" value="Glutaredoxin"/>
    <property type="match status" value="1"/>
</dbReference>
<dbReference type="OrthoDB" id="9790554at2"/>
<evidence type="ECO:0000256" key="6">
    <source>
        <dbReference type="PROSITE-ProRule" id="PRU01282"/>
    </source>
</evidence>
<evidence type="ECO:0000313" key="8">
    <source>
        <dbReference type="EMBL" id="SIN62385.1"/>
    </source>
</evidence>
<evidence type="ECO:0000256" key="1">
    <source>
        <dbReference type="ARBA" id="ARBA00007198"/>
    </source>
</evidence>
<organism evidence="8 9">
    <name type="scientific">Parasphingorhabdus marina DSM 22363</name>
    <dbReference type="NCBI Taxonomy" id="1123272"/>
    <lineage>
        <taxon>Bacteria</taxon>
        <taxon>Pseudomonadati</taxon>
        <taxon>Pseudomonadota</taxon>
        <taxon>Alphaproteobacteria</taxon>
        <taxon>Sphingomonadales</taxon>
        <taxon>Sphingomonadaceae</taxon>
        <taxon>Parasphingorhabdus</taxon>
    </lineage>
</organism>
<reference evidence="9" key="1">
    <citation type="submission" date="2016-11" db="EMBL/GenBank/DDBJ databases">
        <authorList>
            <person name="Varghese N."/>
            <person name="Submissions S."/>
        </authorList>
    </citation>
    <scope>NUCLEOTIDE SEQUENCE [LARGE SCALE GENOMIC DNA]</scope>
    <source>
        <strain evidence="9">DSM 22363</strain>
    </source>
</reference>
<dbReference type="InterPro" id="IPR006660">
    <property type="entry name" value="Arsenate_reductase-like"/>
</dbReference>
<keyword evidence="2" id="KW-0059">Arsenical resistance</keyword>
<dbReference type="PANTHER" id="PTHR30041">
    <property type="entry name" value="ARSENATE REDUCTASE"/>
    <property type="match status" value="1"/>
</dbReference>
<name>A0A1N6CV82_9SPHN</name>
<proteinExistence type="inferred from homology"/>
<dbReference type="PROSITE" id="PS51353">
    <property type="entry name" value="ARSC"/>
    <property type="match status" value="1"/>
</dbReference>
<dbReference type="InterPro" id="IPR006659">
    <property type="entry name" value="Arsenate_reductase"/>
</dbReference>
<dbReference type="EMBL" id="FSQW01000001">
    <property type="protein sequence ID" value="SIN62385.1"/>
    <property type="molecule type" value="Genomic_DNA"/>
</dbReference>
<dbReference type="Pfam" id="PF03960">
    <property type="entry name" value="ArsC"/>
    <property type="match status" value="1"/>
</dbReference>
<dbReference type="STRING" id="1123272.SAMN02745824_1060"/>
<dbReference type="Proteomes" id="UP000185192">
    <property type="component" value="Unassembled WGS sequence"/>
</dbReference>
<keyword evidence="9" id="KW-1185">Reference proteome</keyword>